<sequence length="664" mass="74636">MKNVIHILFLIIVSVRCPSAVVAHRGRTPARGSPSGKQPGSSLLYIASPSNVWTPRGRNELRRRVTLSSGVRRTERATIHALNPEKAELHPESLSNVEPTISDDRIDELKRKGFIQGDSRQWDDIGERVVPKSEPGYNITEPYALRKPLEYWGFMRGVDCNITSYPLIWEFYNDTYGKVDVAEHGGNNPLYTPSMFQPTWMMEPDRGGLGYNDCRIFGGWIGLDTDTPTKVKTASDIISIPDAGRLYQKFYLGPYPITMGWTIGSLLKVLLLTRTPGHSVVAVKIHNMKEDTTIDKVADDLLNISLNINAIALETLEPGGEARVRTVIKGPAMVCAGSLEWPSFVRVASPDTYITKIEEGGELDIELKIEWGRGTWLADNEGLTRMEEGADSVCMKRRRIKEVDEEGFYPTTTFFGGCRMVRLAVHKLLGQRWDIFTSSCPDPREQLVVEIWTDKSTTPKAALEFGLLECLAWIREFKRQLSQDVDFDGEDEQLRDTWEKIDKYQSLEYRQKLMGGPPVYNLHDTNVFPGLKASDCQYVGTHDDIKLVPQAPYSLPKTMPERPSQDALEWLAEELQSEEYQDPSAINAKNFEKYRKAPADSSWTSVDIAVLPVAPEVVDSIRMCGFNTIGEIASLAEDELSRYPGVSPADAKSIFEFIRANMQG</sequence>
<name>A0AAD9GF82_BABDI</name>
<protein>
    <submittedName>
        <fullName evidence="5">DNA-directed RNA polymerase, alpha subunit</fullName>
    </submittedName>
</protein>
<dbReference type="Gene3D" id="2.170.120.12">
    <property type="entry name" value="DNA-directed RNA polymerase, insert domain"/>
    <property type="match status" value="1"/>
</dbReference>
<comment type="caution">
    <text evidence="5">The sequence shown here is derived from an EMBL/GenBank/DDBJ whole genome shotgun (WGS) entry which is preliminary data.</text>
</comment>
<feature type="domain" description="DNA-directed RNA polymerase RpoA/D/Rpb3-type" evidence="4">
    <location>
        <begin position="247"/>
        <end position="480"/>
    </location>
</feature>
<dbReference type="GO" id="GO:0006351">
    <property type="term" value="P:DNA-templated transcription"/>
    <property type="evidence" value="ECO:0007669"/>
    <property type="project" value="InterPro"/>
</dbReference>
<evidence type="ECO:0000313" key="5">
    <source>
        <dbReference type="EMBL" id="KAK1937287.1"/>
    </source>
</evidence>
<dbReference type="EMBL" id="JAHBMH010000033">
    <property type="protein sequence ID" value="KAK1937287.1"/>
    <property type="molecule type" value="Genomic_DNA"/>
</dbReference>
<keyword evidence="3" id="KW-0732">Signal</keyword>
<dbReference type="InterPro" id="IPR011263">
    <property type="entry name" value="DNA-dir_RNA_pol_RpoA/D/Rpb3"/>
</dbReference>
<evidence type="ECO:0000313" key="6">
    <source>
        <dbReference type="Proteomes" id="UP001195914"/>
    </source>
</evidence>
<reference evidence="5" key="2">
    <citation type="submission" date="2021-05" db="EMBL/GenBank/DDBJ databases">
        <authorList>
            <person name="Pain A."/>
        </authorList>
    </citation>
    <scope>NUCLEOTIDE SEQUENCE</scope>
    <source>
        <strain evidence="5">1802A</strain>
    </source>
</reference>
<keyword evidence="1 5" id="KW-0240">DNA-directed RNA polymerase</keyword>
<organism evidence="5 6">
    <name type="scientific">Babesia divergens</name>
    <dbReference type="NCBI Taxonomy" id="32595"/>
    <lineage>
        <taxon>Eukaryota</taxon>
        <taxon>Sar</taxon>
        <taxon>Alveolata</taxon>
        <taxon>Apicomplexa</taxon>
        <taxon>Aconoidasida</taxon>
        <taxon>Piroplasmida</taxon>
        <taxon>Babesiidae</taxon>
        <taxon>Babesia</taxon>
    </lineage>
</organism>
<dbReference type="AlphaFoldDB" id="A0AAD9GF82"/>
<dbReference type="GO" id="GO:0000428">
    <property type="term" value="C:DNA-directed RNA polymerase complex"/>
    <property type="evidence" value="ECO:0007669"/>
    <property type="project" value="UniProtKB-KW"/>
</dbReference>
<evidence type="ECO:0000256" key="2">
    <source>
        <dbReference type="ARBA" id="ARBA00023163"/>
    </source>
</evidence>
<dbReference type="SUPFAM" id="SSF56553">
    <property type="entry name" value="Insert subdomain of RNA polymerase alpha subunit"/>
    <property type="match status" value="1"/>
</dbReference>
<gene>
    <name evidence="5" type="ORF">X943_000767</name>
</gene>
<keyword evidence="6" id="KW-1185">Reference proteome</keyword>
<evidence type="ECO:0000256" key="1">
    <source>
        <dbReference type="ARBA" id="ARBA00022478"/>
    </source>
</evidence>
<dbReference type="InterPro" id="IPR036643">
    <property type="entry name" value="RNApol_insert_sf"/>
</dbReference>
<evidence type="ECO:0000259" key="4">
    <source>
        <dbReference type="SMART" id="SM00662"/>
    </source>
</evidence>
<keyword evidence="2" id="KW-0804">Transcription</keyword>
<reference evidence="5" key="1">
    <citation type="journal article" date="2014" name="Nucleic Acids Res.">
        <title>The evolutionary dynamics of variant antigen genes in Babesia reveal a history of genomic innovation underlying host-parasite interaction.</title>
        <authorList>
            <person name="Jackson A.P."/>
            <person name="Otto T.D."/>
            <person name="Darby A."/>
            <person name="Ramaprasad A."/>
            <person name="Xia D."/>
            <person name="Echaide I.E."/>
            <person name="Farber M."/>
            <person name="Gahlot S."/>
            <person name="Gamble J."/>
            <person name="Gupta D."/>
            <person name="Gupta Y."/>
            <person name="Jackson L."/>
            <person name="Malandrin L."/>
            <person name="Malas T.B."/>
            <person name="Moussa E."/>
            <person name="Nair M."/>
            <person name="Reid A.J."/>
            <person name="Sanders M."/>
            <person name="Sharma J."/>
            <person name="Tracey A."/>
            <person name="Quail M.A."/>
            <person name="Weir W."/>
            <person name="Wastling J.M."/>
            <person name="Hall N."/>
            <person name="Willadsen P."/>
            <person name="Lingelbach K."/>
            <person name="Shiels B."/>
            <person name="Tait A."/>
            <person name="Berriman M."/>
            <person name="Allred D.R."/>
            <person name="Pain A."/>
        </authorList>
    </citation>
    <scope>NUCLEOTIDE SEQUENCE</scope>
    <source>
        <strain evidence="5">1802A</strain>
    </source>
</reference>
<dbReference type="InterPro" id="IPR036603">
    <property type="entry name" value="RBP11-like"/>
</dbReference>
<dbReference type="InterPro" id="IPR011262">
    <property type="entry name" value="DNA-dir_RNA_pol_insert"/>
</dbReference>
<dbReference type="Proteomes" id="UP001195914">
    <property type="component" value="Unassembled WGS sequence"/>
</dbReference>
<dbReference type="SMART" id="SM00662">
    <property type="entry name" value="RPOLD"/>
    <property type="match status" value="1"/>
</dbReference>
<proteinExistence type="predicted"/>
<dbReference type="GO" id="GO:0003899">
    <property type="term" value="F:DNA-directed RNA polymerase activity"/>
    <property type="evidence" value="ECO:0007669"/>
    <property type="project" value="InterPro"/>
</dbReference>
<dbReference type="SUPFAM" id="SSF55257">
    <property type="entry name" value="RBP11-like subunits of RNA polymerase"/>
    <property type="match status" value="1"/>
</dbReference>
<feature type="chain" id="PRO_5042282447" evidence="3">
    <location>
        <begin position="24"/>
        <end position="664"/>
    </location>
</feature>
<evidence type="ECO:0000256" key="3">
    <source>
        <dbReference type="SAM" id="SignalP"/>
    </source>
</evidence>
<dbReference type="Pfam" id="PF01000">
    <property type="entry name" value="RNA_pol_A_bac"/>
    <property type="match status" value="1"/>
</dbReference>
<feature type="signal peptide" evidence="3">
    <location>
        <begin position="1"/>
        <end position="23"/>
    </location>
</feature>
<dbReference type="GO" id="GO:0046983">
    <property type="term" value="F:protein dimerization activity"/>
    <property type="evidence" value="ECO:0007669"/>
    <property type="project" value="InterPro"/>
</dbReference>
<accession>A0AAD9GF82</accession>
<dbReference type="Gene3D" id="3.30.1360.10">
    <property type="entry name" value="RNA polymerase, RBP11-like subunit"/>
    <property type="match status" value="1"/>
</dbReference>